<reference evidence="2 3" key="1">
    <citation type="submission" date="2016-10" db="EMBL/GenBank/DDBJ databases">
        <title>Comparative genome analysis of multiple Pseudomonas spp. focuses on biocontrol and plant growth promoting traits.</title>
        <authorList>
            <person name="Tao X.-Y."/>
            <person name="Taylor C.G."/>
        </authorList>
    </citation>
    <scope>NUCLEOTIDE SEQUENCE [LARGE SCALE GENOMIC DNA]</scope>
    <source>
        <strain evidence="2 3">36B3</strain>
    </source>
</reference>
<accession>A0A423NLH6</accession>
<feature type="domain" description="DUF7693" evidence="1">
    <location>
        <begin position="5"/>
        <end position="98"/>
    </location>
</feature>
<organism evidence="2 3">
    <name type="scientific">Pseudomonas moraviensis</name>
    <dbReference type="NCBI Taxonomy" id="321662"/>
    <lineage>
        <taxon>Bacteria</taxon>
        <taxon>Pseudomonadati</taxon>
        <taxon>Pseudomonadota</taxon>
        <taxon>Gammaproteobacteria</taxon>
        <taxon>Pseudomonadales</taxon>
        <taxon>Pseudomonadaceae</taxon>
        <taxon>Pseudomonas</taxon>
    </lineage>
</organism>
<evidence type="ECO:0000313" key="2">
    <source>
        <dbReference type="EMBL" id="RON99114.1"/>
    </source>
</evidence>
<dbReference type="Pfam" id="PF24745">
    <property type="entry name" value="DUF7693"/>
    <property type="match status" value="1"/>
</dbReference>
<sequence length="113" mass="12615">MSAFLSARDVCQRLREAALGVLAFEVCEVISESGLIAVDIEGWRLLLDFTEGHLHHCESARNCAGDEATLNTWQRYGTDPVSLLSTWELAQIERLLREANRLDVQGTISRIGE</sequence>
<protein>
    <recommendedName>
        <fullName evidence="1">DUF7693 domain-containing protein</fullName>
    </recommendedName>
</protein>
<name>A0A423NLH6_9PSED</name>
<dbReference type="EMBL" id="MOCA01000006">
    <property type="protein sequence ID" value="RON99114.1"/>
    <property type="molecule type" value="Genomic_DNA"/>
</dbReference>
<evidence type="ECO:0000313" key="3">
    <source>
        <dbReference type="Proteomes" id="UP000284207"/>
    </source>
</evidence>
<proteinExistence type="predicted"/>
<evidence type="ECO:0000259" key="1">
    <source>
        <dbReference type="Pfam" id="PF24745"/>
    </source>
</evidence>
<dbReference type="AlphaFoldDB" id="A0A423NLH6"/>
<comment type="caution">
    <text evidence="2">The sequence shown here is derived from an EMBL/GenBank/DDBJ whole genome shotgun (WGS) entry which is preliminary data.</text>
</comment>
<gene>
    <name evidence="2" type="ORF">BK674_16865</name>
</gene>
<dbReference type="RefSeq" id="WP_123419247.1">
    <property type="nucleotide sequence ID" value="NZ_MOCA01000006.1"/>
</dbReference>
<dbReference type="Proteomes" id="UP000284207">
    <property type="component" value="Unassembled WGS sequence"/>
</dbReference>
<dbReference type="InterPro" id="IPR056110">
    <property type="entry name" value="DUF7693"/>
</dbReference>